<evidence type="ECO:0000313" key="2">
    <source>
        <dbReference type="Proteomes" id="UP000266841"/>
    </source>
</evidence>
<dbReference type="OMA" id="IRVKKYM"/>
<gene>
    <name evidence="1" type="ORF">THAOC_37606</name>
</gene>
<proteinExistence type="predicted"/>
<keyword evidence="2" id="KW-1185">Reference proteome</keyword>
<evidence type="ECO:0000313" key="1">
    <source>
        <dbReference type="EMBL" id="EJK43904.1"/>
    </source>
</evidence>
<reference evidence="1 2" key="1">
    <citation type="journal article" date="2012" name="Genome Biol.">
        <title>Genome and low-iron response of an oceanic diatom adapted to chronic iron limitation.</title>
        <authorList>
            <person name="Lommer M."/>
            <person name="Specht M."/>
            <person name="Roy A.S."/>
            <person name="Kraemer L."/>
            <person name="Andreson R."/>
            <person name="Gutowska M.A."/>
            <person name="Wolf J."/>
            <person name="Bergner S.V."/>
            <person name="Schilhabel M.B."/>
            <person name="Klostermeier U.C."/>
            <person name="Beiko R.G."/>
            <person name="Rosenstiel P."/>
            <person name="Hippler M."/>
            <person name="Laroche J."/>
        </authorList>
    </citation>
    <scope>NUCLEOTIDE SEQUENCE [LARGE SCALE GENOMIC DNA]</scope>
    <source>
        <strain evidence="1 2">CCMP1005</strain>
    </source>
</reference>
<protein>
    <submittedName>
        <fullName evidence="1">Uncharacterized protein</fullName>
    </submittedName>
</protein>
<dbReference type="EMBL" id="AGNL01050464">
    <property type="protein sequence ID" value="EJK43904.1"/>
    <property type="molecule type" value="Genomic_DNA"/>
</dbReference>
<dbReference type="Proteomes" id="UP000266841">
    <property type="component" value="Unassembled WGS sequence"/>
</dbReference>
<organism evidence="1 2">
    <name type="scientific">Thalassiosira oceanica</name>
    <name type="common">Marine diatom</name>
    <dbReference type="NCBI Taxonomy" id="159749"/>
    <lineage>
        <taxon>Eukaryota</taxon>
        <taxon>Sar</taxon>
        <taxon>Stramenopiles</taxon>
        <taxon>Ochrophyta</taxon>
        <taxon>Bacillariophyta</taxon>
        <taxon>Coscinodiscophyceae</taxon>
        <taxon>Thalassiosirophycidae</taxon>
        <taxon>Thalassiosirales</taxon>
        <taxon>Thalassiosiraceae</taxon>
        <taxon>Thalassiosira</taxon>
    </lineage>
</organism>
<sequence>MIVDIIHPGRANVAKSELQGVIGGMY</sequence>
<name>K0QZU1_THAOC</name>
<feature type="non-terminal residue" evidence="1">
    <location>
        <position position="26"/>
    </location>
</feature>
<accession>K0QZU1</accession>
<dbReference type="AlphaFoldDB" id="K0QZU1"/>
<comment type="caution">
    <text evidence="1">The sequence shown here is derived from an EMBL/GenBank/DDBJ whole genome shotgun (WGS) entry which is preliminary data.</text>
</comment>